<keyword evidence="1" id="KW-0328">Glycosyltransferase</keyword>
<keyword evidence="3" id="KW-0812">Transmembrane</keyword>
<evidence type="ECO:0000313" key="4">
    <source>
        <dbReference type="EMBL" id="QSW37875.1"/>
    </source>
</evidence>
<dbReference type="InterPro" id="IPR035902">
    <property type="entry name" value="Nuc_phospho_transferase"/>
</dbReference>
<dbReference type="EMBL" id="CP071410">
    <property type="protein sequence ID" value="QSW37875.1"/>
    <property type="molecule type" value="Genomic_DNA"/>
</dbReference>
<proteinExistence type="predicted"/>
<dbReference type="Gene3D" id="3.40.1030.10">
    <property type="entry name" value="Nucleoside phosphorylase/phosphoribosyltransferase catalytic domain"/>
    <property type="match status" value="1"/>
</dbReference>
<dbReference type="GO" id="GO:0016757">
    <property type="term" value="F:glycosyltransferase activity"/>
    <property type="evidence" value="ECO:0007669"/>
    <property type="project" value="UniProtKB-KW"/>
</dbReference>
<dbReference type="SUPFAM" id="SSF52418">
    <property type="entry name" value="Nucleoside phosphorylase/phosphoribosyltransferase catalytic domain"/>
    <property type="match status" value="1"/>
</dbReference>
<feature type="transmembrane region" description="Helical" evidence="3">
    <location>
        <begin position="201"/>
        <end position="223"/>
    </location>
</feature>
<evidence type="ECO:0000256" key="2">
    <source>
        <dbReference type="ARBA" id="ARBA00022679"/>
    </source>
</evidence>
<keyword evidence="2" id="KW-0808">Transferase</keyword>
<feature type="transmembrane region" description="Helical" evidence="3">
    <location>
        <begin position="287"/>
        <end position="304"/>
    </location>
</feature>
<evidence type="ECO:0000256" key="3">
    <source>
        <dbReference type="SAM" id="Phobius"/>
    </source>
</evidence>
<evidence type="ECO:0000256" key="1">
    <source>
        <dbReference type="ARBA" id="ARBA00022676"/>
    </source>
</evidence>
<feature type="transmembrane region" description="Helical" evidence="3">
    <location>
        <begin position="12"/>
        <end position="31"/>
    </location>
</feature>
<accession>A0A974X793</accession>
<keyword evidence="3" id="KW-1133">Transmembrane helix</keyword>
<organism evidence="4 5">
    <name type="scientific">Candidatus Vidania fulgoroideorum</name>
    <dbReference type="NCBI Taxonomy" id="881286"/>
    <lineage>
        <taxon>Bacteria</taxon>
        <taxon>Pseudomonadati</taxon>
        <taxon>Pseudomonadota</taxon>
        <taxon>Betaproteobacteria</taxon>
        <taxon>Candidatus Vidania</taxon>
    </lineage>
</organism>
<feature type="transmembrane region" description="Helical" evidence="3">
    <location>
        <begin position="176"/>
        <end position="194"/>
    </location>
</feature>
<protein>
    <submittedName>
        <fullName evidence="4">Uncharacterized protein</fullName>
    </submittedName>
</protein>
<reference evidence="4" key="2">
    <citation type="submission" date="2021-03" db="EMBL/GenBank/DDBJ databases">
        <title>Alternative transmission patterns in independently acquired nutritional co-symbionts of Dictyopharidae planthoppers.</title>
        <authorList>
            <person name="Michalik A."/>
            <person name="Lukasik P."/>
        </authorList>
    </citation>
    <scope>NUCLEOTIDE SEQUENCE</scope>
    <source>
        <strain evidence="4">DICMUL</strain>
    </source>
</reference>
<keyword evidence="3" id="KW-0472">Membrane</keyword>
<dbReference type="Proteomes" id="UP000663602">
    <property type="component" value="Chromosome"/>
</dbReference>
<feature type="transmembrane region" description="Helical" evidence="3">
    <location>
        <begin position="146"/>
        <end position="164"/>
    </location>
</feature>
<name>A0A974X793_9PROT</name>
<dbReference type="AlphaFoldDB" id="A0A974X793"/>
<reference evidence="4" key="1">
    <citation type="submission" date="2021-02" db="EMBL/GenBank/DDBJ databases">
        <authorList>
            <person name="Franco D."/>
        </authorList>
    </citation>
    <scope>NUCLEOTIDE SEQUENCE</scope>
    <source>
        <strain evidence="4">DICMUL</strain>
    </source>
</reference>
<feature type="transmembrane region" description="Helical" evidence="3">
    <location>
        <begin position="310"/>
        <end position="330"/>
    </location>
</feature>
<gene>
    <name evidence="4" type="ORF">JSR02_00195</name>
</gene>
<evidence type="ECO:0000313" key="5">
    <source>
        <dbReference type="Proteomes" id="UP000663602"/>
    </source>
</evidence>
<sequence length="335" mass="38248">MRLLECLRINSFYFASVNDVGALFGFINSVVRVTSLFGVITSMSLLRNIYVNSLFIHSYLRSMQVLHTDFFCNYISVSGTGGDGKNTFNLTTVATVFLRLLNQFVVKNNATSYLTNKGSFDFLARLVRFNFIIELPFLSILMRRKCLLYSFAFILVRRILGVNFYVLRSSIGQPTLFNYAFATYSAFTTRYFFLGVNSVSAVPVCVCLLLYSCCYFTVVSSFADIDEPTLDSKCLVVRCFKYKVFRFVLDSFKLGFLYASEYSYLYCVDTTASLLSFGGVLKGSSRLLFDNVVLFVCLVLNLRYCLRITFAFKFIYLLSSLGFFLAKYAIVKYML</sequence>